<dbReference type="EMBL" id="FOZK01000002">
    <property type="protein sequence ID" value="SFR98821.1"/>
    <property type="molecule type" value="Genomic_DNA"/>
</dbReference>
<dbReference type="Pfam" id="PF01979">
    <property type="entry name" value="Amidohydro_1"/>
    <property type="match status" value="1"/>
</dbReference>
<dbReference type="InterPro" id="IPR002195">
    <property type="entry name" value="Dihydroorotase_CS"/>
</dbReference>
<evidence type="ECO:0000313" key="8">
    <source>
        <dbReference type="Proteomes" id="UP000199062"/>
    </source>
</evidence>
<dbReference type="Gene3D" id="3.20.20.140">
    <property type="entry name" value="Metal-dependent hydrolases"/>
    <property type="match status" value="1"/>
</dbReference>
<dbReference type="CDD" id="cd01318">
    <property type="entry name" value="DHOase_IIb"/>
    <property type="match status" value="1"/>
</dbReference>
<dbReference type="GO" id="GO:0004038">
    <property type="term" value="F:allantoinase activity"/>
    <property type="evidence" value="ECO:0007669"/>
    <property type="project" value="TreeGrafter"/>
</dbReference>
<evidence type="ECO:0000256" key="4">
    <source>
        <dbReference type="HAMAP-Rule" id="MF_00220"/>
    </source>
</evidence>
<feature type="binding site" evidence="4">
    <location>
        <position position="88"/>
    </location>
    <ligand>
        <name>substrate</name>
    </ligand>
</feature>
<name>A0A1I6L5S1_9EURY</name>
<dbReference type="OrthoDB" id="50279at2157"/>
<feature type="binding site" evidence="4">
    <location>
        <position position="56"/>
    </location>
    <ligand>
        <name>Zn(2+)</name>
        <dbReference type="ChEBI" id="CHEBI:29105"/>
        <label>1</label>
    </ligand>
</feature>
<sequence length="429" mass="46704">MLIRNATLPDKSERDVRVEGETIAAVESALEPHDDERVVEARGKRLFPGMIDVHVHFRQPGYSHKETWASGSRSAAAGGVTTVVDQPNTDPPTIDADAVAEKESLAGESVVDYGINGGVTESWDPDGLLDQPLFALGEVFLADSTGDMGIDADLFEDALVRATERGRAVTVHAEDATLFNQDAKERDDADAWSAFRTTEAEEAAVERACGVASEHDATIHVAHTSTPEGIDIAADAGMTCEVTPHHLFLSRDDLAELGTFGRMNPPLRSEERRAAVYERVADGTVDMIATDHAPHTREEKDAAIWDAPSGVPGVETALPLLLEEARQGNLSYERVRDLTAANPADVFDLPRKGTIEEGADADLVLVDPDDARKIRGEDMHTKIDWTPFEGFTGVFPEWTMVRGEVVYERDPASGDETFADHQGENVRER</sequence>
<dbReference type="InterPro" id="IPR004722">
    <property type="entry name" value="DHOase"/>
</dbReference>
<dbReference type="PROSITE" id="PS00483">
    <property type="entry name" value="DIHYDROOROTASE_2"/>
    <property type="match status" value="1"/>
</dbReference>
<dbReference type="GO" id="GO:0004151">
    <property type="term" value="F:dihydroorotase activity"/>
    <property type="evidence" value="ECO:0007669"/>
    <property type="project" value="UniProtKB-UniRule"/>
</dbReference>
<dbReference type="GO" id="GO:0005737">
    <property type="term" value="C:cytoplasm"/>
    <property type="evidence" value="ECO:0007669"/>
    <property type="project" value="TreeGrafter"/>
</dbReference>
<dbReference type="STRING" id="767519.SAMN05216559_2105"/>
<feature type="active site" evidence="4">
    <location>
        <position position="291"/>
    </location>
</feature>
<comment type="cofactor">
    <cofactor evidence="4">
        <name>Zn(2+)</name>
        <dbReference type="ChEBI" id="CHEBI:29105"/>
    </cofactor>
    <text evidence="4">Binds 2 Zn(2+) ions per subunit.</text>
</comment>
<dbReference type="UniPathway" id="UPA00070">
    <property type="reaction ID" value="UER00117"/>
</dbReference>
<dbReference type="NCBIfam" id="NF002668">
    <property type="entry name" value="PRK02382.1"/>
    <property type="match status" value="1"/>
</dbReference>
<dbReference type="SUPFAM" id="SSF51556">
    <property type="entry name" value="Metallo-dependent hydrolases"/>
    <property type="match status" value="1"/>
</dbReference>
<feature type="binding site" evidence="4">
    <location>
        <position position="295"/>
    </location>
    <ligand>
        <name>substrate</name>
    </ligand>
</feature>
<keyword evidence="4" id="KW-0862">Zinc</keyword>
<feature type="binding site" evidence="4">
    <location>
        <position position="291"/>
    </location>
    <ligand>
        <name>Zn(2+)</name>
        <dbReference type="ChEBI" id="CHEBI:29105"/>
        <label>1</label>
    </ligand>
</feature>
<feature type="binding site" evidence="4">
    <location>
        <position position="54"/>
    </location>
    <ligand>
        <name>Zn(2+)</name>
        <dbReference type="ChEBI" id="CHEBI:29105"/>
        <label>1</label>
    </ligand>
</feature>
<evidence type="ECO:0000259" key="6">
    <source>
        <dbReference type="Pfam" id="PF01979"/>
    </source>
</evidence>
<dbReference type="InterPro" id="IPR032466">
    <property type="entry name" value="Metal_Hydrolase"/>
</dbReference>
<dbReference type="GO" id="GO:0006145">
    <property type="term" value="P:purine nucleobase catabolic process"/>
    <property type="evidence" value="ECO:0007669"/>
    <property type="project" value="TreeGrafter"/>
</dbReference>
<comment type="similarity">
    <text evidence="4">Belongs to the metallo-dependent hydrolases superfamily. DHOase family. Class I DHOase subfamily.</text>
</comment>
<keyword evidence="2 4" id="KW-0378">Hydrolase</keyword>
<dbReference type="InterPro" id="IPR011059">
    <property type="entry name" value="Metal-dep_hydrolase_composite"/>
</dbReference>
<feature type="domain" description="Amidohydrolase-related" evidence="6">
    <location>
        <begin position="46"/>
        <end position="385"/>
    </location>
</feature>
<dbReference type="RefSeq" id="WP_089816498.1">
    <property type="nucleotide sequence ID" value="NZ_FOZK01000002.1"/>
</dbReference>
<keyword evidence="8" id="KW-1185">Reference proteome</keyword>
<dbReference type="InterPro" id="IPR050138">
    <property type="entry name" value="DHOase/Allantoinase_Hydrolase"/>
</dbReference>
<feature type="binding site" evidence="4">
    <location>
        <position position="172"/>
    </location>
    <ligand>
        <name>Zn(2+)</name>
        <dbReference type="ChEBI" id="CHEBI:29105"/>
        <label>2</label>
    </ligand>
</feature>
<organism evidence="7 8">
    <name type="scientific">Halomicrobium zhouii</name>
    <dbReference type="NCBI Taxonomy" id="767519"/>
    <lineage>
        <taxon>Archaea</taxon>
        <taxon>Methanobacteriati</taxon>
        <taxon>Methanobacteriota</taxon>
        <taxon>Stenosarchaea group</taxon>
        <taxon>Halobacteria</taxon>
        <taxon>Halobacteriales</taxon>
        <taxon>Haloarculaceae</taxon>
        <taxon>Halomicrobium</taxon>
    </lineage>
</organism>
<evidence type="ECO:0000313" key="7">
    <source>
        <dbReference type="EMBL" id="SFR98821.1"/>
    </source>
</evidence>
<dbReference type="AlphaFoldDB" id="A0A1I6L5S1"/>
<dbReference type="GO" id="GO:0008270">
    <property type="term" value="F:zinc ion binding"/>
    <property type="evidence" value="ECO:0007669"/>
    <property type="project" value="UniProtKB-UniRule"/>
</dbReference>
<comment type="function">
    <text evidence="4">Catalyzes the reversible cyclization of carbamoyl aspartate to dihydroorotate.</text>
</comment>
<dbReference type="SUPFAM" id="SSF51338">
    <property type="entry name" value="Composite domain of metallo-dependent hydrolases"/>
    <property type="match status" value="1"/>
</dbReference>
<comment type="pathway">
    <text evidence="4">Pyrimidine metabolism; UMP biosynthesis via de novo pathway; (S)-dihydroorotate from bicarbonate: step 3/3.</text>
</comment>
<feature type="region of interest" description="Disordered" evidence="5">
    <location>
        <begin position="410"/>
        <end position="429"/>
    </location>
</feature>
<gene>
    <name evidence="4" type="primary">pyrC</name>
    <name evidence="7" type="ORF">SAMN05216559_2105</name>
</gene>
<feature type="binding site" evidence="4">
    <location>
        <position position="138"/>
    </location>
    <ligand>
        <name>Zn(2+)</name>
        <dbReference type="ChEBI" id="CHEBI:29105"/>
        <label>1</label>
    </ligand>
</feature>
<dbReference type="GO" id="GO:0044205">
    <property type="term" value="P:'de novo' UMP biosynthetic process"/>
    <property type="evidence" value="ECO:0007669"/>
    <property type="project" value="UniProtKB-UniRule"/>
</dbReference>
<comment type="catalytic activity">
    <reaction evidence="4">
        <text>(S)-dihydroorotate + H2O = N-carbamoyl-L-aspartate + H(+)</text>
        <dbReference type="Rhea" id="RHEA:24296"/>
        <dbReference type="ChEBI" id="CHEBI:15377"/>
        <dbReference type="ChEBI" id="CHEBI:15378"/>
        <dbReference type="ChEBI" id="CHEBI:30864"/>
        <dbReference type="ChEBI" id="CHEBI:32814"/>
        <dbReference type="EC" id="3.5.2.3"/>
    </reaction>
</comment>
<feature type="binding site" evidence="4">
    <location>
        <position position="223"/>
    </location>
    <ligand>
        <name>Zn(2+)</name>
        <dbReference type="ChEBI" id="CHEBI:29105"/>
        <label>2</label>
    </ligand>
</feature>
<evidence type="ECO:0000256" key="1">
    <source>
        <dbReference type="ARBA" id="ARBA00022723"/>
    </source>
</evidence>
<dbReference type="Proteomes" id="UP000199062">
    <property type="component" value="Unassembled WGS sequence"/>
</dbReference>
<reference evidence="7 8" key="1">
    <citation type="submission" date="2016-10" db="EMBL/GenBank/DDBJ databases">
        <authorList>
            <person name="de Groot N.N."/>
        </authorList>
    </citation>
    <scope>NUCLEOTIDE SEQUENCE [LARGE SCALE GENOMIC DNA]</scope>
    <source>
        <strain evidence="7 8">CGMCC 1.10457</strain>
    </source>
</reference>
<protein>
    <recommendedName>
        <fullName evidence="4">Dihydroorotase</fullName>
        <shortName evidence="4">DHOase</shortName>
        <ecNumber evidence="4">3.5.2.3</ecNumber>
    </recommendedName>
</protein>
<feature type="binding site" evidence="4">
    <location>
        <position position="138"/>
    </location>
    <ligand>
        <name>Zn(2+)</name>
        <dbReference type="ChEBI" id="CHEBI:29105"/>
        <label>2</label>
    </ligand>
</feature>
<dbReference type="NCBIfam" id="TIGR00857">
    <property type="entry name" value="pyrC_multi"/>
    <property type="match status" value="1"/>
</dbReference>
<proteinExistence type="inferred from homology"/>
<dbReference type="PROSITE" id="PS00482">
    <property type="entry name" value="DIHYDROOROTASE_1"/>
    <property type="match status" value="1"/>
</dbReference>
<evidence type="ECO:0000256" key="3">
    <source>
        <dbReference type="ARBA" id="ARBA00022975"/>
    </source>
</evidence>
<dbReference type="EC" id="3.5.2.3" evidence="4"/>
<keyword evidence="1 4" id="KW-0479">Metal-binding</keyword>
<dbReference type="InterPro" id="IPR006680">
    <property type="entry name" value="Amidohydro-rel"/>
</dbReference>
<feature type="binding site" evidence="4">
    <location>
        <begin position="56"/>
        <end position="58"/>
    </location>
    <ligand>
        <name>substrate</name>
    </ligand>
</feature>
<keyword evidence="3 4" id="KW-0665">Pyrimidine biosynthesis</keyword>
<comment type="caution">
    <text evidence="4">Lacks conserved residue(s) required for the propagation of feature annotation.</text>
</comment>
<dbReference type="PANTHER" id="PTHR43668:SF2">
    <property type="entry name" value="ALLANTOINASE"/>
    <property type="match status" value="1"/>
</dbReference>
<accession>A0A1I6L5S1</accession>
<dbReference type="HAMAP" id="MF_00220_A">
    <property type="entry name" value="PyrC_classI_A"/>
    <property type="match status" value="1"/>
</dbReference>
<dbReference type="PANTHER" id="PTHR43668">
    <property type="entry name" value="ALLANTOINASE"/>
    <property type="match status" value="1"/>
</dbReference>
<evidence type="ECO:0000256" key="2">
    <source>
        <dbReference type="ARBA" id="ARBA00022801"/>
    </source>
</evidence>
<evidence type="ECO:0000256" key="5">
    <source>
        <dbReference type="SAM" id="MobiDB-lite"/>
    </source>
</evidence>